<keyword evidence="3" id="KW-1185">Reference proteome</keyword>
<dbReference type="AlphaFoldDB" id="A0A6G5QF00"/>
<evidence type="ECO:0000313" key="2">
    <source>
        <dbReference type="EMBL" id="QCD44248.1"/>
    </source>
</evidence>
<dbReference type="SUPFAM" id="SSF50475">
    <property type="entry name" value="FMN-binding split barrel"/>
    <property type="match status" value="1"/>
</dbReference>
<gene>
    <name evidence="2" type="ORF">CMUC_0435</name>
</gene>
<dbReference type="Pfam" id="PF10615">
    <property type="entry name" value="DUF2470"/>
    <property type="match status" value="1"/>
</dbReference>
<evidence type="ECO:0000259" key="1">
    <source>
        <dbReference type="Pfam" id="PF10615"/>
    </source>
</evidence>
<accession>A0A6G5QF00</accession>
<name>A0A6G5QF00_9BACT</name>
<dbReference type="Gene3D" id="3.20.180.10">
    <property type="entry name" value="PNP-oxidase-like"/>
    <property type="match status" value="1"/>
</dbReference>
<sequence>MKQRAINHMNADHLDIVEAFCIKFGEIANPTNVRMTDIDENGMEITCDEKVIFVPFLSKANQNGEGFRNAIIELYTKIS</sequence>
<dbReference type="InterPro" id="IPR019595">
    <property type="entry name" value="DUF2470"/>
</dbReference>
<proteinExistence type="predicted"/>
<dbReference type="RefSeq" id="WP_169764103.1">
    <property type="nucleotide sequence ID" value="NZ_CP012542.1"/>
</dbReference>
<evidence type="ECO:0000313" key="3">
    <source>
        <dbReference type="Proteomes" id="UP000503264"/>
    </source>
</evidence>
<dbReference type="InterPro" id="IPR037119">
    <property type="entry name" value="Haem_oxidase_HugZ-like_sf"/>
</dbReference>
<feature type="domain" description="DUF2470" evidence="1">
    <location>
        <begin position="2"/>
        <end position="61"/>
    </location>
</feature>
<dbReference type="EMBL" id="CP012542">
    <property type="protein sequence ID" value="QCD44248.1"/>
    <property type="molecule type" value="Genomic_DNA"/>
</dbReference>
<protein>
    <submittedName>
        <fullName evidence="2">Putative DUF2470 domain protein</fullName>
    </submittedName>
</protein>
<dbReference type="Proteomes" id="UP000503264">
    <property type="component" value="Chromosome"/>
</dbReference>
<reference evidence="2 3" key="1">
    <citation type="submission" date="2016-07" db="EMBL/GenBank/DDBJ databases">
        <title>Comparative genomics of the Campylobacter concisus group.</title>
        <authorList>
            <person name="Miller W.G."/>
            <person name="Yee E."/>
            <person name="Chapman M.H."/>
            <person name="Huynh S."/>
            <person name="Bono J.L."/>
            <person name="On S.L.W."/>
            <person name="StLeger J."/>
            <person name="Foster G."/>
            <person name="Parker C.T."/>
        </authorList>
    </citation>
    <scope>NUCLEOTIDE SEQUENCE [LARGE SCALE GENOMIC DNA]</scope>
    <source>
        <strain evidence="2 3">CCUG 21559</strain>
    </source>
</reference>
<organism evidence="2 3">
    <name type="scientific">Campylobacter mucosalis CCUG 21559</name>
    <dbReference type="NCBI Taxonomy" id="1032067"/>
    <lineage>
        <taxon>Bacteria</taxon>
        <taxon>Pseudomonadati</taxon>
        <taxon>Campylobacterota</taxon>
        <taxon>Epsilonproteobacteria</taxon>
        <taxon>Campylobacterales</taxon>
        <taxon>Campylobacteraceae</taxon>
        <taxon>Campylobacter</taxon>
    </lineage>
</organism>